<dbReference type="GO" id="GO:0016788">
    <property type="term" value="F:hydrolase activity, acting on ester bonds"/>
    <property type="evidence" value="ECO:0007669"/>
    <property type="project" value="InterPro"/>
</dbReference>
<dbReference type="GO" id="GO:0046872">
    <property type="term" value="F:metal ion binding"/>
    <property type="evidence" value="ECO:0007669"/>
    <property type="project" value="UniProtKB-KW"/>
</dbReference>
<reference evidence="1" key="1">
    <citation type="submission" date="2018-05" db="EMBL/GenBank/DDBJ databases">
        <authorList>
            <person name="Lanie J.A."/>
            <person name="Ng W.-L."/>
            <person name="Kazmierczak K.M."/>
            <person name="Andrzejewski T.M."/>
            <person name="Davidsen T.M."/>
            <person name="Wayne K.J."/>
            <person name="Tettelin H."/>
            <person name="Glass J.I."/>
            <person name="Rusch D."/>
            <person name="Podicherti R."/>
            <person name="Tsui H.-C.T."/>
            <person name="Winkler M.E."/>
        </authorList>
    </citation>
    <scope>NUCLEOTIDE SEQUENCE</scope>
</reference>
<sequence>MKKIYEWKYDDNHSVRMPMATIQGSQEGPIFTVTSGMHAGEYAGILAAQQLIQTINPDELSGTIKIIPIISLEAFMMRNMQLSPVDSREVHYHRPGNPLGSYTEFQIDKLFELTKDSNYLIDIHAGEFAQALHPWVPVPLVGSEETQVASISLARGFRVEYIELKRDPKAIPALCVAMAEHGIPNIWVECGKNGIPTPEHVSINYDGVISALQTVGMLPGSPDRPDQIEISGRRYQINAGQSGVWHPAIKEGDIVEKGQYLGRLTDVFGDELETYYAPERSLVLYYWTSPAINYDRQPHGYDWHTGLISMITMEDND</sequence>
<dbReference type="PANTHER" id="PTHR37326:SF1">
    <property type="entry name" value="BLL3975 PROTEIN"/>
    <property type="match status" value="1"/>
</dbReference>
<evidence type="ECO:0008006" key="2">
    <source>
        <dbReference type="Google" id="ProtNLM"/>
    </source>
</evidence>
<gene>
    <name evidence="1" type="ORF">METZ01_LOCUS164198</name>
</gene>
<dbReference type="PIRSF" id="PIRSF039012">
    <property type="entry name" value="ASP"/>
    <property type="match status" value="1"/>
</dbReference>
<dbReference type="Gene3D" id="3.40.630.10">
    <property type="entry name" value="Zn peptidases"/>
    <property type="match status" value="1"/>
</dbReference>
<dbReference type="EMBL" id="UINC01029131">
    <property type="protein sequence ID" value="SVB11344.1"/>
    <property type="molecule type" value="Genomic_DNA"/>
</dbReference>
<organism evidence="1">
    <name type="scientific">marine metagenome</name>
    <dbReference type="NCBI Taxonomy" id="408172"/>
    <lineage>
        <taxon>unclassified sequences</taxon>
        <taxon>metagenomes</taxon>
        <taxon>ecological metagenomes</taxon>
    </lineage>
</organism>
<name>A0A382BCH9_9ZZZZ</name>
<evidence type="ECO:0000313" key="1">
    <source>
        <dbReference type="EMBL" id="SVB11344.1"/>
    </source>
</evidence>
<accession>A0A382BCH9</accession>
<dbReference type="GO" id="GO:0016811">
    <property type="term" value="F:hydrolase activity, acting on carbon-nitrogen (but not peptide) bonds, in linear amides"/>
    <property type="evidence" value="ECO:0007669"/>
    <property type="project" value="InterPro"/>
</dbReference>
<proteinExistence type="predicted"/>
<dbReference type="PANTHER" id="PTHR37326">
    <property type="entry name" value="BLL3975 PROTEIN"/>
    <property type="match status" value="1"/>
</dbReference>
<protein>
    <recommendedName>
        <fullName evidence="2">Succinylglutamate desuccinylase</fullName>
    </recommendedName>
</protein>
<dbReference type="InterPro" id="IPR053138">
    <property type="entry name" value="N-alpha-Ac-DABA_deacetylase"/>
</dbReference>
<dbReference type="InterPro" id="IPR043795">
    <property type="entry name" value="N-alpha-Ac-DABA-like"/>
</dbReference>
<dbReference type="SUPFAM" id="SSF53187">
    <property type="entry name" value="Zn-dependent exopeptidases"/>
    <property type="match status" value="1"/>
</dbReference>
<dbReference type="AlphaFoldDB" id="A0A382BCH9"/>